<protein>
    <submittedName>
        <fullName evidence="2">Phage tail protein</fullName>
    </submittedName>
</protein>
<reference evidence="2 3" key="1">
    <citation type="submission" date="2018-12" db="EMBL/GenBank/DDBJ databases">
        <title>Genomic taxonomy of the Vibrionaceae family.</title>
        <authorList>
            <person name="Gomez-Gil B."/>
            <person name="Enciso-Ibarra K."/>
        </authorList>
    </citation>
    <scope>NUCLEOTIDE SEQUENCE [LARGE SCALE GENOMIC DNA]</scope>
    <source>
        <strain evidence="2 3">CAIM 594</strain>
    </source>
</reference>
<dbReference type="InterPro" id="IPR022225">
    <property type="entry name" value="Phage_tail_fibre_N"/>
</dbReference>
<dbReference type="AlphaFoldDB" id="A0A3R9L193"/>
<dbReference type="Pfam" id="PF12571">
    <property type="entry name" value="Phage_tail_fib"/>
    <property type="match status" value="1"/>
</dbReference>
<dbReference type="Proteomes" id="UP000269041">
    <property type="component" value="Unassembled WGS sequence"/>
</dbReference>
<organism evidence="2 3">
    <name type="scientific">Vibrio pectenicida</name>
    <dbReference type="NCBI Taxonomy" id="62763"/>
    <lineage>
        <taxon>Bacteria</taxon>
        <taxon>Pseudomonadati</taxon>
        <taxon>Pseudomonadota</taxon>
        <taxon>Gammaproteobacteria</taxon>
        <taxon>Vibrionales</taxon>
        <taxon>Vibrionaceae</taxon>
        <taxon>Vibrio</taxon>
    </lineage>
</organism>
<sequence length="519" mass="57810">MSQTAIPLEFERYLQNQISVGDAPDMNEMIFAHIPGLDPSQPINRENGLPDVSLWVHQQDIDQVGKLGDNALAYSVVIPGTVAEFTFNAIYLRDKNVPNSCGMVVHKAEETKENGMASTKSLVQAYDGAAQIAGMTVDASTWQIDYQARLKGIEEDHRLACLDNYGHTAFVDGFDVTQQADPNKYKVTPGVVYVGGLRGVLTGEVIQTIATKPNGLYVDVVRQGTALSVWENKVTIEVSETEINDYVDGNGDQHYIAKLAGLNADGSVVDWRVKGGLDEHVADSNPHSQYTQASIVQFLPYDQERTYSAGEICYTKDQVTGELSYWQWYSNVESLAGKSPLLEANRHVGWLDSSKPFYWVPYTGDQVGMPFFWLDTLAPEWAVMEINVDLPIAVYWRLARRYKSLVFEREGVSYINTGEIRGEFLRVLDQGRGVDNDRQISSYQAGTKITGELGDVSSMNGHTIHNINRVFGDPVYESEADFDTGIQYDPIGQETLVHNPLFWCTVRPRNVARPMAIAI</sequence>
<dbReference type="OrthoDB" id="9810174at2"/>
<feature type="domain" description="Phage tail fibre protein N-terminal" evidence="1">
    <location>
        <begin position="4"/>
        <end position="153"/>
    </location>
</feature>
<dbReference type="EMBL" id="RSFA01000055">
    <property type="protein sequence ID" value="RSD30711.1"/>
    <property type="molecule type" value="Genomic_DNA"/>
</dbReference>
<dbReference type="RefSeq" id="WP_125322013.1">
    <property type="nucleotide sequence ID" value="NZ_AP024889.1"/>
</dbReference>
<evidence type="ECO:0000313" key="2">
    <source>
        <dbReference type="EMBL" id="RSD30711.1"/>
    </source>
</evidence>
<evidence type="ECO:0000313" key="3">
    <source>
        <dbReference type="Proteomes" id="UP000269041"/>
    </source>
</evidence>
<evidence type="ECO:0000259" key="1">
    <source>
        <dbReference type="Pfam" id="PF12571"/>
    </source>
</evidence>
<accession>A0A3R9L193</accession>
<keyword evidence="3" id="KW-1185">Reference proteome</keyword>
<proteinExistence type="predicted"/>
<comment type="caution">
    <text evidence="2">The sequence shown here is derived from an EMBL/GenBank/DDBJ whole genome shotgun (WGS) entry which is preliminary data.</text>
</comment>
<gene>
    <name evidence="2" type="ORF">EJA03_12455</name>
</gene>
<name>A0A3R9L193_9VIBR</name>